<dbReference type="Gene3D" id="1.20.1250.20">
    <property type="entry name" value="MFS general substrate transporter like domains"/>
    <property type="match status" value="2"/>
</dbReference>
<dbReference type="Proteomes" id="UP000053732">
    <property type="component" value="Unassembled WGS sequence"/>
</dbReference>
<organism evidence="6 7">
    <name type="scientific">Penicillium camemberti (strain FM 013)</name>
    <dbReference type="NCBI Taxonomy" id="1429867"/>
    <lineage>
        <taxon>Eukaryota</taxon>
        <taxon>Fungi</taxon>
        <taxon>Dikarya</taxon>
        <taxon>Ascomycota</taxon>
        <taxon>Pezizomycotina</taxon>
        <taxon>Eurotiomycetes</taxon>
        <taxon>Eurotiomycetidae</taxon>
        <taxon>Eurotiales</taxon>
        <taxon>Aspergillaceae</taxon>
        <taxon>Penicillium</taxon>
    </lineage>
</organism>
<keyword evidence="7" id="KW-1185">Reference proteome</keyword>
<evidence type="ECO:0000256" key="2">
    <source>
        <dbReference type="ARBA" id="ARBA00022692"/>
    </source>
</evidence>
<evidence type="ECO:0000313" key="6">
    <source>
        <dbReference type="EMBL" id="CRL27303.1"/>
    </source>
</evidence>
<gene>
    <name evidence="6" type="ORF">PCAMFM013_S021g000218</name>
</gene>
<name>A0A0G4PM97_PENC3</name>
<dbReference type="GO" id="GO:0022857">
    <property type="term" value="F:transmembrane transporter activity"/>
    <property type="evidence" value="ECO:0007669"/>
    <property type="project" value="InterPro"/>
</dbReference>
<evidence type="ECO:0000256" key="3">
    <source>
        <dbReference type="ARBA" id="ARBA00022989"/>
    </source>
</evidence>
<evidence type="ECO:0000256" key="5">
    <source>
        <dbReference type="SAM" id="Phobius"/>
    </source>
</evidence>
<dbReference type="CDD" id="cd06174">
    <property type="entry name" value="MFS"/>
    <property type="match status" value="1"/>
</dbReference>
<feature type="transmembrane region" description="Helical" evidence="5">
    <location>
        <begin position="386"/>
        <end position="406"/>
    </location>
</feature>
<accession>A0A0G4PM97</accession>
<evidence type="ECO:0000256" key="1">
    <source>
        <dbReference type="ARBA" id="ARBA00004141"/>
    </source>
</evidence>
<feature type="transmembrane region" description="Helical" evidence="5">
    <location>
        <begin position="86"/>
        <end position="108"/>
    </location>
</feature>
<keyword evidence="3 5" id="KW-1133">Transmembrane helix</keyword>
<dbReference type="AlphaFoldDB" id="A0A0G4PM97"/>
<dbReference type="Pfam" id="PF07690">
    <property type="entry name" value="MFS_1"/>
    <property type="match status" value="1"/>
</dbReference>
<evidence type="ECO:0000256" key="4">
    <source>
        <dbReference type="ARBA" id="ARBA00023136"/>
    </source>
</evidence>
<keyword evidence="2 5" id="KW-0812">Transmembrane</keyword>
<dbReference type="PANTHER" id="PTHR23507:SF1">
    <property type="entry name" value="FI18259P1-RELATED"/>
    <property type="match status" value="1"/>
</dbReference>
<feature type="transmembrane region" description="Helical" evidence="5">
    <location>
        <begin position="320"/>
        <end position="346"/>
    </location>
</feature>
<feature type="transmembrane region" description="Helical" evidence="5">
    <location>
        <begin position="358"/>
        <end position="380"/>
    </location>
</feature>
<feature type="transmembrane region" description="Helical" evidence="5">
    <location>
        <begin position="418"/>
        <end position="439"/>
    </location>
</feature>
<dbReference type="InterPro" id="IPR036259">
    <property type="entry name" value="MFS_trans_sf"/>
</dbReference>
<sequence length="493" mass="53568">MHHENETAPLLGPRRSRSPLRPQNPHLATFLLSLCIFFLSGATAIVQVPLTQLMEDNLCDRYLGEIGRQDSIDRAICKADGIQSKLAYLNASFGVIESVTSLIAAFPYGVLADNLGRKPIIYLSNTGSVLYIAYVLAVLWFSNLLAIEYILLGPLFTFIGGGSTVMNAGLYSLASDLVPDTDITISYFVMAFGSLSGSSAGPAISSKLMENSSPWLPILIGTLIVPASMGLLVFLPEVITLKDDSSERDASELEELSPSTFKSRFSQSWAGLKTSIQKLRSLPIVLILVTYLRVNPEGLAYGPLLMQYVSKRFDWTFADVGYLLTARGITQMLVLLVLFPVLSKLLSKYLRPAVKDLMLGRVSACLVIFGALLTGASHIGLVKFGLILQTSGAGLSAICRSIAMSYMTSHDKSKMNTMIGISETLGSLFAGPALAWLFALGMKFKGVWFGLSYFGLAAWCGLCLLGLFILEPTQDQELMDIDETQPSMRSDTD</sequence>
<feature type="transmembrane region" description="Helical" evidence="5">
    <location>
        <begin position="27"/>
        <end position="46"/>
    </location>
</feature>
<proteinExistence type="predicted"/>
<dbReference type="EMBL" id="HG793154">
    <property type="protein sequence ID" value="CRL27303.1"/>
    <property type="molecule type" value="Genomic_DNA"/>
</dbReference>
<keyword evidence="4 5" id="KW-0472">Membrane</keyword>
<feature type="transmembrane region" description="Helical" evidence="5">
    <location>
        <begin position="451"/>
        <end position="470"/>
    </location>
</feature>
<reference evidence="6 7" key="1">
    <citation type="journal article" date="2014" name="Nat. Commun.">
        <title>Multiple recent horizontal transfers of a large genomic region in cheese making fungi.</title>
        <authorList>
            <person name="Cheeseman K."/>
            <person name="Ropars J."/>
            <person name="Renault P."/>
            <person name="Dupont J."/>
            <person name="Gouzy J."/>
            <person name="Branca A."/>
            <person name="Abraham A.L."/>
            <person name="Ceppi M."/>
            <person name="Conseiller E."/>
            <person name="Debuchy R."/>
            <person name="Malagnac F."/>
            <person name="Goarin A."/>
            <person name="Silar P."/>
            <person name="Lacoste S."/>
            <person name="Sallet E."/>
            <person name="Bensimon A."/>
            <person name="Giraud T."/>
            <person name="Brygoo Y."/>
        </authorList>
    </citation>
    <scope>NUCLEOTIDE SEQUENCE [LARGE SCALE GENOMIC DNA]</scope>
    <source>
        <strain evidence="7">FM 013</strain>
    </source>
</reference>
<feature type="transmembrane region" description="Helical" evidence="5">
    <location>
        <begin position="216"/>
        <end position="235"/>
    </location>
</feature>
<evidence type="ECO:0000313" key="7">
    <source>
        <dbReference type="Proteomes" id="UP000053732"/>
    </source>
</evidence>
<dbReference type="GO" id="GO:0016020">
    <property type="term" value="C:membrane"/>
    <property type="evidence" value="ECO:0007669"/>
    <property type="project" value="UniProtKB-SubCell"/>
</dbReference>
<dbReference type="SUPFAM" id="SSF103473">
    <property type="entry name" value="MFS general substrate transporter"/>
    <property type="match status" value="1"/>
</dbReference>
<dbReference type="InterPro" id="IPR011701">
    <property type="entry name" value="MFS"/>
</dbReference>
<feature type="transmembrane region" description="Helical" evidence="5">
    <location>
        <begin position="149"/>
        <end position="173"/>
    </location>
</feature>
<feature type="transmembrane region" description="Helical" evidence="5">
    <location>
        <begin position="120"/>
        <end position="142"/>
    </location>
</feature>
<protein>
    <submittedName>
        <fullName evidence="6">Sucrose/H+ symporter, plant</fullName>
    </submittedName>
</protein>
<comment type="subcellular location">
    <subcellularLocation>
        <location evidence="1">Membrane</location>
        <topology evidence="1">Multi-pass membrane protein</topology>
    </subcellularLocation>
</comment>
<dbReference type="PANTHER" id="PTHR23507">
    <property type="entry name" value="ZGC:174356"/>
    <property type="match status" value="1"/>
</dbReference>